<proteinExistence type="predicted"/>
<sequence length="166" mass="17432">MDVAAAIFLFLLLASPMAFAKEHIVGGSNGWSQSVDYSSWASGETFNVGDTLVFNYDGSHGVDIVTKDGYDNCNTTNAIKSFSDGSTTITLATTPVDVYFVCPKLNHCDTGMKLAIKVQGTSSGTTPSGSTPPTTKPNAASEVFGTMSKVVVGFSIVFGVLFAFML</sequence>
<dbReference type="GO" id="GO:0009055">
    <property type="term" value="F:electron transfer activity"/>
    <property type="evidence" value="ECO:0007669"/>
    <property type="project" value="InterPro"/>
</dbReference>
<name>A0A1S4B8B0_TOBAC</name>
<feature type="signal peptide" evidence="4">
    <location>
        <begin position="1"/>
        <end position="20"/>
    </location>
</feature>
<keyword evidence="3" id="KW-0472">Membrane</keyword>
<dbReference type="PANTHER" id="PTHR33021">
    <property type="entry name" value="BLUE COPPER PROTEIN"/>
    <property type="match status" value="1"/>
</dbReference>
<evidence type="ECO:0000256" key="2">
    <source>
        <dbReference type="ARBA" id="ARBA00023180"/>
    </source>
</evidence>
<dbReference type="Pfam" id="PF02298">
    <property type="entry name" value="Cu_bind_like"/>
    <property type="match status" value="1"/>
</dbReference>
<dbReference type="PaxDb" id="4097-A0A1S4B8B0"/>
<reference evidence="7" key="2">
    <citation type="submission" date="2025-08" db="UniProtKB">
        <authorList>
            <consortium name="RefSeq"/>
        </authorList>
    </citation>
    <scope>IDENTIFICATION</scope>
    <source>
        <tissue evidence="7">Leaf</tissue>
    </source>
</reference>
<evidence type="ECO:0000259" key="5">
    <source>
        <dbReference type="PROSITE" id="PS51485"/>
    </source>
</evidence>
<dbReference type="Proteomes" id="UP000790787">
    <property type="component" value="Chromosome 23"/>
</dbReference>
<gene>
    <name evidence="7" type="primary">LOC107805563</name>
</gene>
<dbReference type="GO" id="GO:0005886">
    <property type="term" value="C:plasma membrane"/>
    <property type="evidence" value="ECO:0000318"/>
    <property type="project" value="GO_Central"/>
</dbReference>
<dbReference type="Gene3D" id="2.60.40.420">
    <property type="entry name" value="Cupredoxins - blue copper proteins"/>
    <property type="match status" value="1"/>
</dbReference>
<feature type="chain" id="PRO_5010255709" evidence="4">
    <location>
        <begin position="21"/>
        <end position="166"/>
    </location>
</feature>
<dbReference type="AlphaFoldDB" id="A0A1S4B8B0"/>
<dbReference type="KEGG" id="nta:107805563"/>
<dbReference type="SMR" id="A0A1S4B8B0"/>
<feature type="transmembrane region" description="Helical" evidence="3">
    <location>
        <begin position="143"/>
        <end position="164"/>
    </location>
</feature>
<dbReference type="OMA" id="DYSACST"/>
<accession>A0A1S4B8B0</accession>
<evidence type="ECO:0000256" key="3">
    <source>
        <dbReference type="SAM" id="Phobius"/>
    </source>
</evidence>
<keyword evidence="2" id="KW-0325">Glycoprotein</keyword>
<dbReference type="PROSITE" id="PS51485">
    <property type="entry name" value="PHYTOCYANIN"/>
    <property type="match status" value="1"/>
</dbReference>
<dbReference type="InterPro" id="IPR008972">
    <property type="entry name" value="Cupredoxin"/>
</dbReference>
<dbReference type="CDD" id="cd04216">
    <property type="entry name" value="Phytocyanin"/>
    <property type="match status" value="1"/>
</dbReference>
<dbReference type="RefSeq" id="XP_016485109.1">
    <property type="nucleotide sequence ID" value="XM_016629623.1"/>
</dbReference>
<dbReference type="GeneID" id="107805563"/>
<feature type="domain" description="Phytocyanin" evidence="5">
    <location>
        <begin position="21"/>
        <end position="120"/>
    </location>
</feature>
<dbReference type="PANTHER" id="PTHR33021:SF350">
    <property type="entry name" value="UCLACYANIN-2"/>
    <property type="match status" value="1"/>
</dbReference>
<keyword evidence="1" id="KW-0479">Metal-binding</keyword>
<dbReference type="RefSeq" id="XP_016485109.1">
    <property type="nucleotide sequence ID" value="XM_016629623.2"/>
</dbReference>
<dbReference type="InterPro" id="IPR003245">
    <property type="entry name" value="Phytocyanin_dom"/>
</dbReference>
<dbReference type="OrthoDB" id="686200at2759"/>
<dbReference type="SUPFAM" id="SSF49503">
    <property type="entry name" value="Cupredoxins"/>
    <property type="match status" value="1"/>
</dbReference>
<evidence type="ECO:0000256" key="1">
    <source>
        <dbReference type="ARBA" id="ARBA00022723"/>
    </source>
</evidence>
<dbReference type="InterPro" id="IPR039391">
    <property type="entry name" value="Phytocyanin-like"/>
</dbReference>
<keyword evidence="3" id="KW-0812">Transmembrane</keyword>
<dbReference type="GO" id="GO:0046872">
    <property type="term" value="F:metal ion binding"/>
    <property type="evidence" value="ECO:0007669"/>
    <property type="project" value="UniProtKB-KW"/>
</dbReference>
<reference evidence="6" key="1">
    <citation type="journal article" date="2014" name="Nat. Commun.">
        <title>The tobacco genome sequence and its comparison with those of tomato and potato.</title>
        <authorList>
            <person name="Sierro N."/>
            <person name="Battey J.N."/>
            <person name="Ouadi S."/>
            <person name="Bakaher N."/>
            <person name="Bovet L."/>
            <person name="Willig A."/>
            <person name="Goepfert S."/>
            <person name="Peitsch M.C."/>
            <person name="Ivanov N.V."/>
        </authorList>
    </citation>
    <scope>NUCLEOTIDE SEQUENCE [LARGE SCALE GENOMIC DNA]</scope>
</reference>
<protein>
    <submittedName>
        <fullName evidence="7">Uclacyanin-3-like</fullName>
    </submittedName>
</protein>
<evidence type="ECO:0000256" key="4">
    <source>
        <dbReference type="SAM" id="SignalP"/>
    </source>
</evidence>
<dbReference type="FunFam" id="2.60.40.420:FF:000003">
    <property type="entry name" value="Blue copper"/>
    <property type="match status" value="1"/>
</dbReference>
<organism evidence="6 7">
    <name type="scientific">Nicotiana tabacum</name>
    <name type="common">Common tobacco</name>
    <dbReference type="NCBI Taxonomy" id="4097"/>
    <lineage>
        <taxon>Eukaryota</taxon>
        <taxon>Viridiplantae</taxon>
        <taxon>Streptophyta</taxon>
        <taxon>Embryophyta</taxon>
        <taxon>Tracheophyta</taxon>
        <taxon>Spermatophyta</taxon>
        <taxon>Magnoliopsida</taxon>
        <taxon>eudicotyledons</taxon>
        <taxon>Gunneridae</taxon>
        <taxon>Pentapetalae</taxon>
        <taxon>asterids</taxon>
        <taxon>lamiids</taxon>
        <taxon>Solanales</taxon>
        <taxon>Solanaceae</taxon>
        <taxon>Nicotianoideae</taxon>
        <taxon>Nicotianeae</taxon>
        <taxon>Nicotiana</taxon>
    </lineage>
</organism>
<dbReference type="STRING" id="4097.A0A1S4B8B0"/>
<evidence type="ECO:0000313" key="6">
    <source>
        <dbReference type="Proteomes" id="UP000790787"/>
    </source>
</evidence>
<keyword evidence="4" id="KW-0732">Signal</keyword>
<evidence type="ECO:0000313" key="7">
    <source>
        <dbReference type="RefSeq" id="XP_016485109.1"/>
    </source>
</evidence>
<keyword evidence="6" id="KW-1185">Reference proteome</keyword>
<keyword evidence="3" id="KW-1133">Transmembrane helix</keyword>